<reference evidence="4 5" key="1">
    <citation type="submission" date="2017-07" db="EMBL/GenBank/DDBJ databases">
        <title>Draft whole genome sequences of clinical Proprionibacteriaceae strains.</title>
        <authorList>
            <person name="Bernier A.-M."/>
            <person name="Bernard K."/>
            <person name="Domingo M.-C."/>
        </authorList>
    </citation>
    <scope>NUCLEOTIDE SEQUENCE [LARGE SCALE GENOMIC DNA]</scope>
    <source>
        <strain evidence="4 5">NML 030167</strain>
    </source>
</reference>
<dbReference type="SUPFAM" id="SSF51261">
    <property type="entry name" value="Duplicated hybrid motif"/>
    <property type="match status" value="1"/>
</dbReference>
<dbReference type="RefSeq" id="WP_094405289.1">
    <property type="nucleotide sequence ID" value="NZ_NMVO01000012.1"/>
</dbReference>
<name>A0A255GGG5_9ACTN</name>
<dbReference type="Pfam" id="PF01551">
    <property type="entry name" value="Peptidase_M23"/>
    <property type="match status" value="1"/>
</dbReference>
<feature type="coiled-coil region" evidence="1">
    <location>
        <begin position="264"/>
        <end position="340"/>
    </location>
</feature>
<evidence type="ECO:0000256" key="1">
    <source>
        <dbReference type="SAM" id="Coils"/>
    </source>
</evidence>
<dbReference type="EMBL" id="NMVO01000012">
    <property type="protein sequence ID" value="OYO14512.1"/>
    <property type="molecule type" value="Genomic_DNA"/>
</dbReference>
<evidence type="ECO:0000313" key="4">
    <source>
        <dbReference type="EMBL" id="OYO14512.1"/>
    </source>
</evidence>
<evidence type="ECO:0000313" key="5">
    <source>
        <dbReference type="Proteomes" id="UP000215896"/>
    </source>
</evidence>
<keyword evidence="1" id="KW-0175">Coiled coil</keyword>
<dbReference type="CDD" id="cd12797">
    <property type="entry name" value="M23_peptidase"/>
    <property type="match status" value="1"/>
</dbReference>
<evidence type="ECO:0000259" key="3">
    <source>
        <dbReference type="Pfam" id="PF01551"/>
    </source>
</evidence>
<keyword evidence="5" id="KW-1185">Reference proteome</keyword>
<dbReference type="AlphaFoldDB" id="A0A255GGG5"/>
<feature type="region of interest" description="Disordered" evidence="2">
    <location>
        <begin position="1"/>
        <end position="23"/>
    </location>
</feature>
<dbReference type="Proteomes" id="UP000215896">
    <property type="component" value="Unassembled WGS sequence"/>
</dbReference>
<accession>A0A255GGG5</accession>
<proteinExistence type="predicted"/>
<feature type="region of interest" description="Disordered" evidence="2">
    <location>
        <begin position="109"/>
        <end position="130"/>
    </location>
</feature>
<dbReference type="GO" id="GO:0004222">
    <property type="term" value="F:metalloendopeptidase activity"/>
    <property type="evidence" value="ECO:0007669"/>
    <property type="project" value="TreeGrafter"/>
</dbReference>
<feature type="domain" description="M23ase beta-sheet core" evidence="3">
    <location>
        <begin position="395"/>
        <end position="493"/>
    </location>
</feature>
<dbReference type="PANTHER" id="PTHR21666:SF270">
    <property type="entry name" value="MUREIN HYDROLASE ACTIVATOR ENVC"/>
    <property type="match status" value="1"/>
</dbReference>
<protein>
    <recommendedName>
        <fullName evidence="3">M23ase beta-sheet core domain-containing protein</fullName>
    </recommendedName>
</protein>
<evidence type="ECO:0000256" key="2">
    <source>
        <dbReference type="SAM" id="MobiDB-lite"/>
    </source>
</evidence>
<dbReference type="PANTHER" id="PTHR21666">
    <property type="entry name" value="PEPTIDASE-RELATED"/>
    <property type="match status" value="1"/>
</dbReference>
<comment type="caution">
    <text evidence="4">The sequence shown here is derived from an EMBL/GenBank/DDBJ whole genome shotgun (WGS) entry which is preliminary data.</text>
</comment>
<dbReference type="Gene3D" id="2.70.70.10">
    <property type="entry name" value="Glucose Permease (Domain IIA)"/>
    <property type="match status" value="1"/>
</dbReference>
<dbReference type="SUPFAM" id="SSF90257">
    <property type="entry name" value="Myosin rod fragments"/>
    <property type="match status" value="1"/>
</dbReference>
<dbReference type="InterPro" id="IPR016047">
    <property type="entry name" value="M23ase_b-sheet_dom"/>
</dbReference>
<dbReference type="OrthoDB" id="1099523at2"/>
<sequence>MTRDLPPAFDGGPVDRGTTTARRSRSACARGVRLGVSALAVAALGFSTLLPTAYADDPLNDQRDRVNQQITSTSGQVSESSRALSDATARLVQSQQQLTDARNQLADTQRQLGAAKKADEDSAKRLSQAQDELEKAKAAVAEGQRNVDAQQVEVGQVARTQYQQRTGLVGIGMLVSGEDTGDVSNRVQWSTTVFDSTQAEMDKLKEIQTQLTAAKDKQDGIEKQMAQERAAAAANLSQITQLESTARQQEQAVAALVTSNGEAETAARNQLAADQQQLEGLNAERAQVEQRIAERIAQQKAEEARRAEEARKAREAAAAKARADAAAAKARADAAAAQAKSAPKAAAAPKAGAAAAPVQNATAQTAGSGFIYPTDTTITSAFGMRLHPITKIYKLHDGTDFAAQCNAPLRAPADGVVTEKYFNSAYGNRLMIDHGKVGGKFVTTGYNHANSYTVSVGQRVTKGQIIGYAGTTGLSTGCHLHLMTWMDGELSNPGVLFN</sequence>
<dbReference type="InterPro" id="IPR050570">
    <property type="entry name" value="Cell_wall_metabolism_enzyme"/>
</dbReference>
<organism evidence="4 5">
    <name type="scientific">Enemella evansiae</name>
    <dbReference type="NCBI Taxonomy" id="2016499"/>
    <lineage>
        <taxon>Bacteria</taxon>
        <taxon>Bacillati</taxon>
        <taxon>Actinomycetota</taxon>
        <taxon>Actinomycetes</taxon>
        <taxon>Propionibacteriales</taxon>
        <taxon>Propionibacteriaceae</taxon>
        <taxon>Enemella</taxon>
    </lineage>
</organism>
<dbReference type="InterPro" id="IPR011055">
    <property type="entry name" value="Dup_hybrid_motif"/>
</dbReference>
<gene>
    <name evidence="4" type="ORF">CGZ94_07930</name>
</gene>